<feature type="binding site" evidence="1">
    <location>
        <position position="250"/>
    </location>
    <ligand>
        <name>ATP</name>
        <dbReference type="ChEBI" id="CHEBI:30616"/>
    </ligand>
</feature>
<dbReference type="Pfam" id="PF02661">
    <property type="entry name" value="Fic"/>
    <property type="match status" value="1"/>
</dbReference>
<keyword evidence="1" id="KW-0547">Nucleotide-binding</keyword>
<evidence type="ECO:0000256" key="3">
    <source>
        <dbReference type="PIRSR" id="PIRSR640198-2"/>
    </source>
</evidence>
<evidence type="ECO:0000259" key="4">
    <source>
        <dbReference type="PROSITE" id="PS51459"/>
    </source>
</evidence>
<feature type="binding site" evidence="1">
    <location>
        <position position="76"/>
    </location>
    <ligand>
        <name>ATP</name>
        <dbReference type="ChEBI" id="CHEBI:30616"/>
    </ligand>
</feature>
<evidence type="ECO:0000313" key="6">
    <source>
        <dbReference type="Proteomes" id="UP000306402"/>
    </source>
</evidence>
<feature type="binding site" evidence="3">
    <location>
        <begin position="250"/>
        <end position="251"/>
    </location>
    <ligand>
        <name>ATP</name>
        <dbReference type="ChEBI" id="CHEBI:30616"/>
    </ligand>
</feature>
<dbReference type="InterPro" id="IPR025758">
    <property type="entry name" value="Fic/DOC_N"/>
</dbReference>
<dbReference type="PIRSF" id="PIRSF038925">
    <property type="entry name" value="AMP-prot_trans"/>
    <property type="match status" value="1"/>
</dbReference>
<dbReference type="OrthoDB" id="9814400at2"/>
<evidence type="ECO:0000256" key="2">
    <source>
        <dbReference type="PIRSR" id="PIRSR640198-1"/>
    </source>
</evidence>
<dbReference type="PANTHER" id="PTHR13504">
    <property type="entry name" value="FIDO DOMAIN-CONTAINING PROTEIN DDB_G0283145"/>
    <property type="match status" value="1"/>
</dbReference>
<comment type="caution">
    <text evidence="5">The sequence shown here is derived from an EMBL/GenBank/DDBJ whole genome shotgun (WGS) entry which is preliminary data.</text>
</comment>
<dbReference type="RefSeq" id="WP_138368372.1">
    <property type="nucleotide sequence ID" value="NZ_VCEJ01000008.1"/>
</dbReference>
<protein>
    <submittedName>
        <fullName evidence="5">Fic family protein</fullName>
    </submittedName>
</protein>
<feature type="binding site" evidence="3">
    <location>
        <begin position="212"/>
        <end position="219"/>
    </location>
    <ligand>
        <name>ATP</name>
        <dbReference type="ChEBI" id="CHEBI:30616"/>
    </ligand>
</feature>
<feature type="active site" evidence="2">
    <location>
        <position position="208"/>
    </location>
</feature>
<dbReference type="InterPro" id="IPR040198">
    <property type="entry name" value="Fido_containing"/>
</dbReference>
<feature type="domain" description="Fido" evidence="4">
    <location>
        <begin position="122"/>
        <end position="272"/>
    </location>
</feature>
<dbReference type="InterPro" id="IPR003812">
    <property type="entry name" value="Fido"/>
</dbReference>
<keyword evidence="1" id="KW-0067">ATP-binding</keyword>
<dbReference type="GO" id="GO:0005524">
    <property type="term" value="F:ATP binding"/>
    <property type="evidence" value="ECO:0007669"/>
    <property type="project" value="UniProtKB-KW"/>
</dbReference>
<dbReference type="PANTHER" id="PTHR13504:SF38">
    <property type="entry name" value="FIDO DOMAIN-CONTAINING PROTEIN"/>
    <property type="match status" value="1"/>
</dbReference>
<dbReference type="Pfam" id="PF13784">
    <property type="entry name" value="Fic_N"/>
    <property type="match status" value="1"/>
</dbReference>
<dbReference type="Proteomes" id="UP000306402">
    <property type="component" value="Unassembled WGS sequence"/>
</dbReference>
<gene>
    <name evidence="5" type="ORF">FEN17_26235</name>
</gene>
<dbReference type="AlphaFoldDB" id="A0A5R9KQ87"/>
<evidence type="ECO:0000313" key="5">
    <source>
        <dbReference type="EMBL" id="TLU98274.1"/>
    </source>
</evidence>
<feature type="binding site" evidence="1">
    <location>
        <begin position="213"/>
        <end position="219"/>
    </location>
    <ligand>
        <name>ATP</name>
        <dbReference type="ChEBI" id="CHEBI:30616"/>
    </ligand>
</feature>
<dbReference type="Gene3D" id="1.10.3290.10">
    <property type="entry name" value="Fido-like domain"/>
    <property type="match status" value="1"/>
</dbReference>
<organism evidence="5 6">
    <name type="scientific">Dyadobacter luticola</name>
    <dbReference type="NCBI Taxonomy" id="1979387"/>
    <lineage>
        <taxon>Bacteria</taxon>
        <taxon>Pseudomonadati</taxon>
        <taxon>Bacteroidota</taxon>
        <taxon>Cytophagia</taxon>
        <taxon>Cytophagales</taxon>
        <taxon>Spirosomataceae</taxon>
        <taxon>Dyadobacter</taxon>
    </lineage>
</organism>
<evidence type="ECO:0000256" key="1">
    <source>
        <dbReference type="PIRSR" id="PIRSR038925-1"/>
    </source>
</evidence>
<dbReference type="InterPro" id="IPR026287">
    <property type="entry name" value="SoFic-like"/>
</dbReference>
<feature type="binding site" evidence="1">
    <location>
        <position position="208"/>
    </location>
    <ligand>
        <name>ATP</name>
        <dbReference type="ChEBI" id="CHEBI:30616"/>
    </ligand>
</feature>
<dbReference type="PROSITE" id="PS51459">
    <property type="entry name" value="FIDO"/>
    <property type="match status" value="1"/>
</dbReference>
<sequence length="373" mass="43220">MKNFKAGKHFSQGYYKSFQPEPINRDWQVDDMQVLSLLSQADRYLGKLDMYSEYVNIDLYVRMHIAKEATQSSKIEGTRTNMEEAFLGKEDIAAEKRDDWEEVQNYISAMNDAIKQLHTLPFSSRLIRQTHKILLQGVRGMHKQPGEYRTSQNWIGGASINDAVFVPPVHTSIADLMSDIEKFAHDELNQLPDLLKVALIHYQFETIHPFLDGNGRVGRLMITLYLVDKGILKQPILYLSDYFERNRTLYYDNLMRARTHNDINQWLKFFLVGVIEISKIGIKTFDGILQLQKTLDAKIQTFGSRAAEARKIVNYLYEQPVIDAGRIEALTGKSKATNYKMLADFEKLEILREISGGQRNRLFIFNDYLALFR</sequence>
<accession>A0A5R9KQ87</accession>
<name>A0A5R9KQ87_9BACT</name>
<keyword evidence="6" id="KW-1185">Reference proteome</keyword>
<dbReference type="InterPro" id="IPR036597">
    <property type="entry name" value="Fido-like_dom_sf"/>
</dbReference>
<dbReference type="SUPFAM" id="SSF140931">
    <property type="entry name" value="Fic-like"/>
    <property type="match status" value="1"/>
</dbReference>
<reference evidence="5 6" key="1">
    <citation type="submission" date="2019-05" db="EMBL/GenBank/DDBJ databases">
        <authorList>
            <person name="Qu J.-H."/>
        </authorList>
    </citation>
    <scope>NUCLEOTIDE SEQUENCE [LARGE SCALE GENOMIC DNA]</scope>
    <source>
        <strain evidence="5 6">T17</strain>
    </source>
</reference>
<proteinExistence type="predicted"/>
<dbReference type="EMBL" id="VCEJ01000008">
    <property type="protein sequence ID" value="TLU98274.1"/>
    <property type="molecule type" value="Genomic_DNA"/>
</dbReference>